<feature type="non-terminal residue" evidence="1">
    <location>
        <position position="1"/>
    </location>
</feature>
<dbReference type="AlphaFoldDB" id="X0YJY4"/>
<dbReference type="Gene3D" id="2.60.120.10">
    <property type="entry name" value="Jelly Rolls"/>
    <property type="match status" value="1"/>
</dbReference>
<organism evidence="1">
    <name type="scientific">marine sediment metagenome</name>
    <dbReference type="NCBI Taxonomy" id="412755"/>
    <lineage>
        <taxon>unclassified sequences</taxon>
        <taxon>metagenomes</taxon>
        <taxon>ecological metagenomes</taxon>
    </lineage>
</organism>
<evidence type="ECO:0000313" key="1">
    <source>
        <dbReference type="EMBL" id="GAG56424.1"/>
    </source>
</evidence>
<sequence length="128" mass="14803">DCDGSKFYILSFLEGNGQIFYGNESDINLNTKTLDIKKGETILLPALLGKTTIKTDSKLRENELRDNRLKNNKLRSNKIRENKLKFLKFYIPDITKDIIKPLINKGFTKQDIISLGGWNKVNDVMKYF</sequence>
<gene>
    <name evidence="1" type="ORF">S01H4_11621</name>
</gene>
<proteinExistence type="predicted"/>
<protein>
    <submittedName>
        <fullName evidence="1">Uncharacterized protein</fullName>
    </submittedName>
</protein>
<dbReference type="EMBL" id="BART01004746">
    <property type="protein sequence ID" value="GAG56424.1"/>
    <property type="molecule type" value="Genomic_DNA"/>
</dbReference>
<dbReference type="InterPro" id="IPR014710">
    <property type="entry name" value="RmlC-like_jellyroll"/>
</dbReference>
<name>X0YJY4_9ZZZZ</name>
<comment type="caution">
    <text evidence="1">The sequence shown here is derived from an EMBL/GenBank/DDBJ whole genome shotgun (WGS) entry which is preliminary data.</text>
</comment>
<reference evidence="1" key="1">
    <citation type="journal article" date="2014" name="Front. Microbiol.">
        <title>High frequency of phylogenetically diverse reductive dehalogenase-homologous genes in deep subseafloor sedimentary metagenomes.</title>
        <authorList>
            <person name="Kawai M."/>
            <person name="Futagami T."/>
            <person name="Toyoda A."/>
            <person name="Takaki Y."/>
            <person name="Nishi S."/>
            <person name="Hori S."/>
            <person name="Arai W."/>
            <person name="Tsubouchi T."/>
            <person name="Morono Y."/>
            <person name="Uchiyama I."/>
            <person name="Ito T."/>
            <person name="Fujiyama A."/>
            <person name="Inagaki F."/>
            <person name="Takami H."/>
        </authorList>
    </citation>
    <scope>NUCLEOTIDE SEQUENCE</scope>
    <source>
        <strain evidence="1">Expedition CK06-06</strain>
    </source>
</reference>
<accession>X0YJY4</accession>